<evidence type="ECO:0000313" key="4">
    <source>
        <dbReference type="Proteomes" id="UP001501094"/>
    </source>
</evidence>
<feature type="region of interest" description="Disordered" evidence="1">
    <location>
        <begin position="405"/>
        <end position="432"/>
    </location>
</feature>
<keyword evidence="4" id="KW-1185">Reference proteome</keyword>
<accession>A0ABN2N5T9</accession>
<feature type="region of interest" description="Disordered" evidence="1">
    <location>
        <begin position="471"/>
        <end position="527"/>
    </location>
</feature>
<evidence type="ECO:0000313" key="3">
    <source>
        <dbReference type="EMBL" id="GAA1854100.1"/>
    </source>
</evidence>
<dbReference type="EMBL" id="BAAANL010000001">
    <property type="protein sequence ID" value="GAA1854100.1"/>
    <property type="molecule type" value="Genomic_DNA"/>
</dbReference>
<dbReference type="InterPro" id="IPR005662">
    <property type="entry name" value="GTPase_Era-like"/>
</dbReference>
<dbReference type="CDD" id="cd00882">
    <property type="entry name" value="Ras_like_GTPase"/>
    <property type="match status" value="1"/>
</dbReference>
<dbReference type="InterPro" id="IPR006073">
    <property type="entry name" value="GTP-bd"/>
</dbReference>
<reference evidence="3 4" key="1">
    <citation type="journal article" date="2019" name="Int. J. Syst. Evol. Microbiol.">
        <title>The Global Catalogue of Microorganisms (GCM) 10K type strain sequencing project: providing services to taxonomists for standard genome sequencing and annotation.</title>
        <authorList>
            <consortium name="The Broad Institute Genomics Platform"/>
            <consortium name="The Broad Institute Genome Sequencing Center for Infectious Disease"/>
            <person name="Wu L."/>
            <person name="Ma J."/>
        </authorList>
    </citation>
    <scope>NUCLEOTIDE SEQUENCE [LARGE SCALE GENOMIC DNA]</scope>
    <source>
        <strain evidence="3 4">JCM 14326</strain>
    </source>
</reference>
<feature type="domain" description="G" evidence="2">
    <location>
        <begin position="82"/>
        <end position="187"/>
    </location>
</feature>
<comment type="caution">
    <text evidence="3">The sequence shown here is derived from an EMBL/GenBank/DDBJ whole genome shotgun (WGS) entry which is preliminary data.</text>
</comment>
<organism evidence="3 4">
    <name type="scientific">Myceligenerans crystallogenes</name>
    <dbReference type="NCBI Taxonomy" id="316335"/>
    <lineage>
        <taxon>Bacteria</taxon>
        <taxon>Bacillati</taxon>
        <taxon>Actinomycetota</taxon>
        <taxon>Actinomycetes</taxon>
        <taxon>Micrococcales</taxon>
        <taxon>Promicromonosporaceae</taxon>
        <taxon>Myceligenerans</taxon>
    </lineage>
</organism>
<dbReference type="Gene3D" id="3.40.50.300">
    <property type="entry name" value="P-loop containing nucleotide triphosphate hydrolases"/>
    <property type="match status" value="1"/>
</dbReference>
<dbReference type="Pfam" id="PF01926">
    <property type="entry name" value="MMR_HSR1"/>
    <property type="match status" value="1"/>
</dbReference>
<feature type="compositionally biased region" description="Gly residues" evidence="1">
    <location>
        <begin position="518"/>
        <end position="527"/>
    </location>
</feature>
<evidence type="ECO:0000256" key="1">
    <source>
        <dbReference type="SAM" id="MobiDB-lite"/>
    </source>
</evidence>
<dbReference type="SUPFAM" id="SSF52540">
    <property type="entry name" value="P-loop containing nucleoside triphosphate hydrolases"/>
    <property type="match status" value="1"/>
</dbReference>
<name>A0ABN2N5T9_9MICO</name>
<proteinExistence type="predicted"/>
<dbReference type="RefSeq" id="WP_344099840.1">
    <property type="nucleotide sequence ID" value="NZ_BAAANL010000001.1"/>
</dbReference>
<dbReference type="InterPro" id="IPR027417">
    <property type="entry name" value="P-loop_NTPase"/>
</dbReference>
<feature type="compositionally biased region" description="Low complexity" evidence="1">
    <location>
        <begin position="507"/>
        <end position="517"/>
    </location>
</feature>
<dbReference type="PANTHER" id="PTHR42698">
    <property type="entry name" value="GTPASE ERA"/>
    <property type="match status" value="1"/>
</dbReference>
<gene>
    <name evidence="3" type="ORF">GCM10009751_08600</name>
</gene>
<protein>
    <recommendedName>
        <fullName evidence="2">G domain-containing protein</fullName>
    </recommendedName>
</protein>
<sequence>MTLGTRSAALSRRGGVDPDVAEQLGFTVHDVVTDLRRDIEAVRLPLPIEGAGDAEASRVRLLAQLDEHLLPRLAELSSPALVVLAGSTGAGKSTIFNSLLRGDISDAGVLRPTTREPVVGIHPRDRPTLKAGPVTELARVVEHQGVPRGTALLDAPDLDSFVSQNRSTAAKLLEGADLWLFVTTAARYGDALPWEALDRARERGASVAMVLNRVSPEDLAEIRADLNARMRERGMTDAPLFVIPDVGPHEGLLDTRLVAGIGRWLAMMAGPERSRTVVLRTLRGAIKALPGWVDSLVEAVDAQGAAARELRRVVDAVLPGAQDEARSAVLAATSGGAQVAARFGELVARQRIDRVTVKDGVVRSTKRGGRAREEALGGLRDVVVQAAERALAAAGARTEEKLRAALSGPGAPPGGAQAAPQGGERESARAGRAAAGAAEWVADGDRLVAALGARVTGGADGASAEASAASAGANGSAGAGDAPAGANGDPADANSDPAGTGGGAGGADAAPARANGSAGAGDAGGQGVHDADALPAIDAAVVDAARKAFGPAGLSALLLAAALGNEDAARLAGRVLGEPAGELAARLRAGLADRTALAVADEARSVQSALEIPALADDAAAPLRVRLAELRRLT</sequence>
<dbReference type="Proteomes" id="UP001501094">
    <property type="component" value="Unassembled WGS sequence"/>
</dbReference>
<dbReference type="PANTHER" id="PTHR42698:SF1">
    <property type="entry name" value="GTPASE ERA, MITOCHONDRIAL"/>
    <property type="match status" value="1"/>
</dbReference>
<evidence type="ECO:0000259" key="2">
    <source>
        <dbReference type="Pfam" id="PF01926"/>
    </source>
</evidence>
<feature type="compositionally biased region" description="Low complexity" evidence="1">
    <location>
        <begin position="471"/>
        <end position="498"/>
    </location>
</feature>